<gene>
    <name evidence="2" type="ORF">JJB07_04955</name>
</gene>
<protein>
    <submittedName>
        <fullName evidence="2">Ferric reductase-like transmembrane domain-containing protein</fullName>
    </submittedName>
</protein>
<keyword evidence="1" id="KW-0812">Transmembrane</keyword>
<reference evidence="2 3" key="1">
    <citation type="submission" date="2021-01" db="EMBL/GenBank/DDBJ databases">
        <title>Tumebacillus sp. strain ITR2 16S ribosomal RNA gene Genome sequencing and assembly.</title>
        <authorList>
            <person name="Kang M."/>
        </authorList>
    </citation>
    <scope>NUCLEOTIDE SEQUENCE [LARGE SCALE GENOMIC DNA]</scope>
    <source>
        <strain evidence="2 3">ITR2</strain>
    </source>
</reference>
<feature type="transmembrane region" description="Helical" evidence="1">
    <location>
        <begin position="164"/>
        <end position="181"/>
    </location>
</feature>
<feature type="transmembrane region" description="Helical" evidence="1">
    <location>
        <begin position="135"/>
        <end position="152"/>
    </location>
</feature>
<keyword evidence="3" id="KW-1185">Reference proteome</keyword>
<keyword evidence="1" id="KW-0472">Membrane</keyword>
<feature type="transmembrane region" description="Helical" evidence="1">
    <location>
        <begin position="27"/>
        <end position="45"/>
    </location>
</feature>
<name>A0ABS1J716_9BACL</name>
<dbReference type="Proteomes" id="UP000602284">
    <property type="component" value="Unassembled WGS sequence"/>
</dbReference>
<evidence type="ECO:0000256" key="1">
    <source>
        <dbReference type="SAM" id="Phobius"/>
    </source>
</evidence>
<dbReference type="RefSeq" id="WP_201631669.1">
    <property type="nucleotide sequence ID" value="NZ_JAEQNB010000001.1"/>
</dbReference>
<feature type="transmembrane region" description="Helical" evidence="1">
    <location>
        <begin position="104"/>
        <end position="123"/>
    </location>
</feature>
<comment type="caution">
    <text evidence="2">The sequence shown here is derived from an EMBL/GenBank/DDBJ whole genome shotgun (WGS) entry which is preliminary data.</text>
</comment>
<evidence type="ECO:0000313" key="3">
    <source>
        <dbReference type="Proteomes" id="UP000602284"/>
    </source>
</evidence>
<organism evidence="2 3">
    <name type="scientific">Tumebacillus amylolyticus</name>
    <dbReference type="NCBI Taxonomy" id="2801339"/>
    <lineage>
        <taxon>Bacteria</taxon>
        <taxon>Bacillati</taxon>
        <taxon>Bacillota</taxon>
        <taxon>Bacilli</taxon>
        <taxon>Bacillales</taxon>
        <taxon>Alicyclobacillaceae</taxon>
        <taxon>Tumebacillus</taxon>
    </lineage>
</organism>
<proteinExistence type="predicted"/>
<feature type="transmembrane region" description="Helical" evidence="1">
    <location>
        <begin position="66"/>
        <end position="84"/>
    </location>
</feature>
<accession>A0ABS1J716</accession>
<dbReference type="EMBL" id="JAEQNB010000001">
    <property type="protein sequence ID" value="MBL0385995.1"/>
    <property type="molecule type" value="Genomic_DNA"/>
</dbReference>
<evidence type="ECO:0000313" key="2">
    <source>
        <dbReference type="EMBL" id="MBL0385995.1"/>
    </source>
</evidence>
<sequence>MNTILSFYHVSLPAWVDAWTLTRSAGIGGYVLLTLSVLVGLYQSIRTKQGKPAPIAAAAHVSMARWSLYLVLVHLILLAFDSYSNYSWSELLIPFTSHLEPIPMAFGIIAGYLLLFTMVTTELRTKIGQKAWKKLHMASPILYLLSTVHGIANGTDTGSYLPMYIASSLSVILMLVIRFGFAGKSKKTAEAS</sequence>
<keyword evidence="1" id="KW-1133">Transmembrane helix</keyword>